<reference evidence="1 2" key="1">
    <citation type="journal article" date="2023" name="Genes (Basel)">
        <title>Chromosome-Level Genome Assembly and Circadian Gene Repertoire of the Patagonia Blennie Eleginops maclovinus-The Closest Ancestral Proxy of Antarctic Cryonotothenioids.</title>
        <authorList>
            <person name="Cheng C.C."/>
            <person name="Rivera-Colon A.G."/>
            <person name="Minhas B.F."/>
            <person name="Wilson L."/>
            <person name="Rayamajhi N."/>
            <person name="Vargas-Chacoff L."/>
            <person name="Catchen J.M."/>
        </authorList>
    </citation>
    <scope>NUCLEOTIDE SEQUENCE [LARGE SCALE GENOMIC DNA]</scope>
    <source>
        <strain evidence="1">JMC-PN-2008</strain>
    </source>
</reference>
<name>A0AAN7XK72_ELEMC</name>
<comment type="caution">
    <text evidence="1">The sequence shown here is derived from an EMBL/GenBank/DDBJ whole genome shotgun (WGS) entry which is preliminary data.</text>
</comment>
<organism evidence="1 2">
    <name type="scientific">Eleginops maclovinus</name>
    <name type="common">Patagonian blennie</name>
    <name type="synonym">Eleginus maclovinus</name>
    <dbReference type="NCBI Taxonomy" id="56733"/>
    <lineage>
        <taxon>Eukaryota</taxon>
        <taxon>Metazoa</taxon>
        <taxon>Chordata</taxon>
        <taxon>Craniata</taxon>
        <taxon>Vertebrata</taxon>
        <taxon>Euteleostomi</taxon>
        <taxon>Actinopterygii</taxon>
        <taxon>Neopterygii</taxon>
        <taxon>Teleostei</taxon>
        <taxon>Neoteleostei</taxon>
        <taxon>Acanthomorphata</taxon>
        <taxon>Eupercaria</taxon>
        <taxon>Perciformes</taxon>
        <taxon>Notothenioidei</taxon>
        <taxon>Eleginopidae</taxon>
        <taxon>Eleginops</taxon>
    </lineage>
</organism>
<protein>
    <submittedName>
        <fullName evidence="1">Uncharacterized protein</fullName>
    </submittedName>
</protein>
<keyword evidence="2" id="KW-1185">Reference proteome</keyword>
<proteinExistence type="predicted"/>
<dbReference type="Proteomes" id="UP001346869">
    <property type="component" value="Unassembled WGS sequence"/>
</dbReference>
<dbReference type="EMBL" id="JAUZQC010000010">
    <property type="protein sequence ID" value="KAK5864963.1"/>
    <property type="molecule type" value="Genomic_DNA"/>
</dbReference>
<evidence type="ECO:0000313" key="1">
    <source>
        <dbReference type="EMBL" id="KAK5864963.1"/>
    </source>
</evidence>
<accession>A0AAN7XK72</accession>
<reference evidence="1 2" key="2">
    <citation type="journal article" date="2023" name="Mol. Biol. Evol.">
        <title>Genomics of Secondarily Temperate Adaptation in the Only Non-Antarctic Icefish.</title>
        <authorList>
            <person name="Rivera-Colon A.G."/>
            <person name="Rayamajhi N."/>
            <person name="Minhas B.F."/>
            <person name="Madrigal G."/>
            <person name="Bilyk K.T."/>
            <person name="Yoon V."/>
            <person name="Hune M."/>
            <person name="Gregory S."/>
            <person name="Cheng C.H.C."/>
            <person name="Catchen J.M."/>
        </authorList>
    </citation>
    <scope>NUCLEOTIDE SEQUENCE [LARGE SCALE GENOMIC DNA]</scope>
    <source>
        <strain evidence="1">JMC-PN-2008</strain>
    </source>
</reference>
<dbReference type="AlphaFoldDB" id="A0AAN7XK72"/>
<sequence length="68" mass="7610">MTDGQMRGRQEVALTITENRVSSQEEQLPYRNLAPVVFRGLTQTARPRNWCLQIACGPYPFLTAGSLA</sequence>
<evidence type="ECO:0000313" key="2">
    <source>
        <dbReference type="Proteomes" id="UP001346869"/>
    </source>
</evidence>
<gene>
    <name evidence="1" type="ORF">PBY51_016162</name>
</gene>